<feature type="domain" description="Josephin" evidence="12">
    <location>
        <begin position="1"/>
        <end position="109"/>
    </location>
</feature>
<evidence type="ECO:0000256" key="8">
    <source>
        <dbReference type="ARBA" id="ARBA00023015"/>
    </source>
</evidence>
<keyword evidence="6" id="KW-0378">Hydrolase</keyword>
<reference evidence="13" key="1">
    <citation type="submission" date="2015-07" db="EMBL/GenBank/DDBJ databases">
        <title>Transcriptome Assembly of Anthurium amnicola.</title>
        <authorList>
            <person name="Suzuki J."/>
        </authorList>
    </citation>
    <scope>NUCLEOTIDE SEQUENCE</scope>
</reference>
<evidence type="ECO:0000256" key="5">
    <source>
        <dbReference type="ARBA" id="ARBA00022786"/>
    </source>
</evidence>
<dbReference type="Pfam" id="PF02099">
    <property type="entry name" value="Josephin"/>
    <property type="match status" value="1"/>
</dbReference>
<dbReference type="GO" id="GO:0005634">
    <property type="term" value="C:nucleus"/>
    <property type="evidence" value="ECO:0007669"/>
    <property type="project" value="UniProtKB-SubCell"/>
</dbReference>
<keyword evidence="9" id="KW-0804">Transcription</keyword>
<keyword evidence="8" id="KW-0805">Transcription regulation</keyword>
<evidence type="ECO:0000256" key="3">
    <source>
        <dbReference type="ARBA" id="ARBA00012759"/>
    </source>
</evidence>
<keyword evidence="7" id="KW-0788">Thiol protease</keyword>
<dbReference type="EC" id="3.4.19.12" evidence="3"/>
<evidence type="ECO:0000256" key="6">
    <source>
        <dbReference type="ARBA" id="ARBA00022801"/>
    </source>
</evidence>
<feature type="non-terminal residue" evidence="13">
    <location>
        <position position="1"/>
    </location>
</feature>
<gene>
    <name evidence="13" type="primary">Os01g0851400_3</name>
    <name evidence="13" type="ORF">g.38935</name>
</gene>
<dbReference type="Gene3D" id="3.90.70.40">
    <property type="match status" value="1"/>
</dbReference>
<comment type="catalytic activity">
    <reaction evidence="1">
        <text>Thiol-dependent hydrolysis of ester, thioester, amide, peptide and isopeptide bonds formed by the C-terminal Gly of ubiquitin (a 76-residue protein attached to proteins as an intracellular targeting signal).</text>
        <dbReference type="EC" id="3.4.19.12"/>
    </reaction>
</comment>
<organism evidence="13">
    <name type="scientific">Anthurium amnicola</name>
    <dbReference type="NCBI Taxonomy" id="1678845"/>
    <lineage>
        <taxon>Eukaryota</taxon>
        <taxon>Viridiplantae</taxon>
        <taxon>Streptophyta</taxon>
        <taxon>Embryophyta</taxon>
        <taxon>Tracheophyta</taxon>
        <taxon>Spermatophyta</taxon>
        <taxon>Magnoliopsida</taxon>
        <taxon>Liliopsida</taxon>
        <taxon>Araceae</taxon>
        <taxon>Pothoideae</taxon>
        <taxon>Potheae</taxon>
        <taxon>Anthurium</taxon>
    </lineage>
</organism>
<protein>
    <recommendedName>
        <fullName evidence="3">ubiquitinyl hydrolase 1</fullName>
        <ecNumber evidence="3">3.4.19.12</ecNumber>
    </recommendedName>
</protein>
<evidence type="ECO:0000256" key="7">
    <source>
        <dbReference type="ARBA" id="ARBA00022807"/>
    </source>
</evidence>
<dbReference type="PANTHER" id="PTHR14159:SF0">
    <property type="entry name" value="ATAXIN-3-RELATED"/>
    <property type="match status" value="1"/>
</dbReference>
<evidence type="ECO:0000256" key="2">
    <source>
        <dbReference type="ARBA" id="ARBA00004123"/>
    </source>
</evidence>
<evidence type="ECO:0000259" key="12">
    <source>
        <dbReference type="PROSITE" id="PS50957"/>
    </source>
</evidence>
<evidence type="ECO:0000256" key="11">
    <source>
        <dbReference type="PROSITE-ProRule" id="PRU00331"/>
    </source>
</evidence>
<dbReference type="GO" id="GO:0006508">
    <property type="term" value="P:proteolysis"/>
    <property type="evidence" value="ECO:0007669"/>
    <property type="project" value="UniProtKB-KW"/>
</dbReference>
<dbReference type="GO" id="GO:0016579">
    <property type="term" value="P:protein deubiquitination"/>
    <property type="evidence" value="ECO:0007669"/>
    <property type="project" value="InterPro"/>
</dbReference>
<dbReference type="InterPro" id="IPR033865">
    <property type="entry name" value="Ataxin-3"/>
</dbReference>
<dbReference type="PANTHER" id="PTHR14159">
    <property type="entry name" value="ATAXIN-3-RELATED"/>
    <property type="match status" value="1"/>
</dbReference>
<dbReference type="EMBL" id="GDJX01001801">
    <property type="protein sequence ID" value="JAT66135.1"/>
    <property type="molecule type" value="Transcribed_RNA"/>
</dbReference>
<evidence type="ECO:0000256" key="9">
    <source>
        <dbReference type="ARBA" id="ARBA00023163"/>
    </source>
</evidence>
<keyword evidence="5" id="KW-0833">Ubl conjugation pathway</keyword>
<evidence type="ECO:0000256" key="1">
    <source>
        <dbReference type="ARBA" id="ARBA00000707"/>
    </source>
</evidence>
<evidence type="ECO:0000256" key="4">
    <source>
        <dbReference type="ARBA" id="ARBA00022670"/>
    </source>
</evidence>
<sequence length="359" mass="38678">GGDFSIQVLQKALEVWDLHVIPLDAPVAEPTKHDPEMENAYICHLQDHWFCIRKVNGEWYNFNSLYAVPEHLTKFYLSAYLDSLKSGGWSIFLVRGNFPKECPISSSEASNGFGQWLTPEDAEKIIKACNQKRVDSQKGEVLRSSNPIDYASDGDEISVQEAADLNAAIEASLMDSAAYNADDGLSQYKSSLVGSTLIGGVSGSPLDSSVGAEFDKCKGSSSETDPYLALGQQSIPPTSKWTLKPCNQKEVATCRSNTSVPSSPAQPAGTEVAGYEEDEASLLNAAVQASLVNPAAFSSKDACTKQGESTCKEFSGAGAEARNIGFMSSARVCTKRKELQDSSTTFVDSKVLFGDQKPH</sequence>
<evidence type="ECO:0000256" key="10">
    <source>
        <dbReference type="ARBA" id="ARBA00023242"/>
    </source>
</evidence>
<dbReference type="AlphaFoldDB" id="A0A1D1ZHD7"/>
<dbReference type="PRINTS" id="PR01233">
    <property type="entry name" value="JOSEPHIN"/>
</dbReference>
<dbReference type="PROSITE" id="PS50957">
    <property type="entry name" value="JOSEPHIN"/>
    <property type="match status" value="1"/>
</dbReference>
<keyword evidence="4" id="KW-0645">Protease</keyword>
<comment type="subcellular location">
    <subcellularLocation>
        <location evidence="2">Nucleus</location>
    </subcellularLocation>
</comment>
<keyword evidence="10" id="KW-0539">Nucleus</keyword>
<dbReference type="FunFam" id="3.90.70.40:FF:000004">
    <property type="entry name" value="ataxin-3 homolog"/>
    <property type="match status" value="1"/>
</dbReference>
<dbReference type="GO" id="GO:0004843">
    <property type="term" value="F:cysteine-type deubiquitinase activity"/>
    <property type="evidence" value="ECO:0007669"/>
    <property type="project" value="UniProtKB-EC"/>
</dbReference>
<evidence type="ECO:0000313" key="13">
    <source>
        <dbReference type="EMBL" id="JAT66135.1"/>
    </source>
</evidence>
<accession>A0A1D1ZHD7</accession>
<comment type="caution">
    <text evidence="11">Lacks conserved residue(s) required for the propagation of feature annotation.</text>
</comment>
<proteinExistence type="predicted"/>
<dbReference type="InterPro" id="IPR006155">
    <property type="entry name" value="Josephin"/>
</dbReference>
<name>A0A1D1ZHD7_9ARAE</name>
<dbReference type="SMART" id="SM01246">
    <property type="entry name" value="Josephin"/>
    <property type="match status" value="1"/>
</dbReference>